<reference evidence="3 4" key="1">
    <citation type="submission" date="2020-04" db="EMBL/GenBank/DDBJ databases">
        <title>Perkinsus olseni comparative genomics.</title>
        <authorList>
            <person name="Bogema D.R."/>
        </authorList>
    </citation>
    <scope>NUCLEOTIDE SEQUENCE [LARGE SCALE GENOMIC DNA]</scope>
    <source>
        <strain evidence="3">ATCC PRA-205</strain>
    </source>
</reference>
<dbReference type="AlphaFoldDB" id="A0A7J6RCM5"/>
<dbReference type="InterPro" id="IPR009060">
    <property type="entry name" value="UBA-like_sf"/>
</dbReference>
<dbReference type="InterPro" id="IPR015940">
    <property type="entry name" value="UBA"/>
</dbReference>
<name>A0A7J6RCM5_PEROL</name>
<dbReference type="Pfam" id="PF00627">
    <property type="entry name" value="UBA"/>
    <property type="match status" value="1"/>
</dbReference>
<dbReference type="GO" id="GO:0005829">
    <property type="term" value="C:cytosol"/>
    <property type="evidence" value="ECO:0007669"/>
    <property type="project" value="TreeGrafter"/>
</dbReference>
<dbReference type="Pfam" id="PF23195">
    <property type="entry name" value="UBQLN1"/>
    <property type="match status" value="1"/>
</dbReference>
<dbReference type="EMBL" id="JABANM010023113">
    <property type="protein sequence ID" value="KAF4718444.1"/>
    <property type="molecule type" value="Genomic_DNA"/>
</dbReference>
<evidence type="ECO:0000256" key="1">
    <source>
        <dbReference type="SAM" id="MobiDB-lite"/>
    </source>
</evidence>
<evidence type="ECO:0000313" key="4">
    <source>
        <dbReference type="Proteomes" id="UP000574390"/>
    </source>
</evidence>
<dbReference type="PANTHER" id="PTHR10677:SF3">
    <property type="entry name" value="FI07626P-RELATED"/>
    <property type="match status" value="1"/>
</dbReference>
<accession>A0A7J6RCM5</accession>
<dbReference type="GO" id="GO:0006511">
    <property type="term" value="P:ubiquitin-dependent protein catabolic process"/>
    <property type="evidence" value="ECO:0007669"/>
    <property type="project" value="TreeGrafter"/>
</dbReference>
<evidence type="ECO:0000313" key="3">
    <source>
        <dbReference type="EMBL" id="KAF4718444.1"/>
    </source>
</evidence>
<organism evidence="3 4">
    <name type="scientific">Perkinsus olseni</name>
    <name type="common">Perkinsus atlanticus</name>
    <dbReference type="NCBI Taxonomy" id="32597"/>
    <lineage>
        <taxon>Eukaryota</taxon>
        <taxon>Sar</taxon>
        <taxon>Alveolata</taxon>
        <taxon>Perkinsozoa</taxon>
        <taxon>Perkinsea</taxon>
        <taxon>Perkinsida</taxon>
        <taxon>Perkinsidae</taxon>
        <taxon>Perkinsus</taxon>
    </lineage>
</organism>
<dbReference type="PROSITE" id="PS50030">
    <property type="entry name" value="UBA"/>
    <property type="match status" value="1"/>
</dbReference>
<evidence type="ECO:0000259" key="2">
    <source>
        <dbReference type="PROSITE" id="PS50030"/>
    </source>
</evidence>
<comment type="caution">
    <text evidence="3">The sequence shown here is derived from an EMBL/GenBank/DDBJ whole genome shotgun (WGS) entry which is preliminary data.</text>
</comment>
<feature type="compositionally biased region" description="Low complexity" evidence="1">
    <location>
        <begin position="87"/>
        <end position="112"/>
    </location>
</feature>
<dbReference type="Proteomes" id="UP000574390">
    <property type="component" value="Unassembled WGS sequence"/>
</dbReference>
<dbReference type="SMART" id="SM00165">
    <property type="entry name" value="UBA"/>
    <property type="match status" value="1"/>
</dbReference>
<gene>
    <name evidence="3" type="ORF">FOZ62_002247</name>
</gene>
<dbReference type="InterPro" id="IPR015496">
    <property type="entry name" value="Ubiquilin"/>
</dbReference>
<sequence length="194" mass="20266">QAIAENPQLLQQMMATNPMMQQMMAQNPQMAAIMSNPDLLRFLMNPQTMQAMMQLNQAMAGSQQQQQQQPGGNGAAAPAAPTPSPAATPATTAQTAPPATATPTGPATSGQPDYASMMQAMQNNPLMAQMLAGGGAGAIPPPNQAELEQRYASQLETLQSMGFVDTAANLEALRVCDGNVELAVNYLFDMGAGN</sequence>
<protein>
    <recommendedName>
        <fullName evidence="2">UBA domain-containing protein</fullName>
    </recommendedName>
</protein>
<feature type="compositionally biased region" description="Low complexity" evidence="1">
    <location>
        <begin position="57"/>
        <end position="79"/>
    </location>
</feature>
<dbReference type="PANTHER" id="PTHR10677">
    <property type="entry name" value="UBIQUILIN"/>
    <property type="match status" value="1"/>
</dbReference>
<feature type="non-terminal residue" evidence="3">
    <location>
        <position position="1"/>
    </location>
</feature>
<feature type="domain" description="UBA" evidence="2">
    <location>
        <begin position="146"/>
        <end position="190"/>
    </location>
</feature>
<dbReference type="SUPFAM" id="SSF46934">
    <property type="entry name" value="UBA-like"/>
    <property type="match status" value="1"/>
</dbReference>
<proteinExistence type="predicted"/>
<dbReference type="GO" id="GO:0031593">
    <property type="term" value="F:polyubiquitin modification-dependent protein binding"/>
    <property type="evidence" value="ECO:0007669"/>
    <property type="project" value="TreeGrafter"/>
</dbReference>
<dbReference type="Gene3D" id="1.10.8.10">
    <property type="entry name" value="DNA helicase RuvA subunit, C-terminal domain"/>
    <property type="match status" value="1"/>
</dbReference>
<feature type="region of interest" description="Disordered" evidence="1">
    <location>
        <begin position="57"/>
        <end position="113"/>
    </location>
</feature>